<dbReference type="KEGG" id="ang:An16g06040"/>
<reference evidence="2" key="1">
    <citation type="submission" date="2025-02" db="EMBL/GenBank/DDBJ databases">
        <authorList>
            <consortium name="NCBI Genome Project"/>
        </authorList>
    </citation>
    <scope>NUCLEOTIDE SEQUENCE</scope>
</reference>
<gene>
    <name evidence="2" type="ORF">An16g06040</name>
</gene>
<evidence type="ECO:0000313" key="2">
    <source>
        <dbReference type="RefSeq" id="XP_059604844.1"/>
    </source>
</evidence>
<accession>A0AAJ8BX11</accession>
<keyword evidence="1" id="KW-0812">Transmembrane</keyword>
<name>A0AAJ8BX11_ASPNG</name>
<protein>
    <submittedName>
        <fullName evidence="2">Uncharacterized protein</fullName>
    </submittedName>
</protein>
<sequence length="76" mass="8166">MLACWLACSPACLLLAFSLHVLSLRWLGGWASLCFLYLAVFGLAFSSPRQGLGGWASMARWTGNFVSPLPLGSGFL</sequence>
<dbReference type="RefSeq" id="XP_059604844.1">
    <property type="nucleotide sequence ID" value="XM_059745195.1"/>
</dbReference>
<dbReference type="GeneID" id="84593460"/>
<keyword evidence="1" id="KW-0472">Membrane</keyword>
<proteinExistence type="predicted"/>
<dbReference type="VEuPathDB" id="FungiDB:An16g06040"/>
<organism evidence="2">
    <name type="scientific">Aspergillus niger</name>
    <dbReference type="NCBI Taxonomy" id="5061"/>
    <lineage>
        <taxon>Eukaryota</taxon>
        <taxon>Fungi</taxon>
        <taxon>Dikarya</taxon>
        <taxon>Ascomycota</taxon>
        <taxon>Pezizomycotina</taxon>
        <taxon>Eurotiomycetes</taxon>
        <taxon>Eurotiomycetidae</taxon>
        <taxon>Eurotiales</taxon>
        <taxon>Aspergillaceae</taxon>
        <taxon>Aspergillus</taxon>
        <taxon>Aspergillus subgen. Circumdati</taxon>
    </lineage>
</organism>
<feature type="transmembrane region" description="Helical" evidence="1">
    <location>
        <begin position="28"/>
        <end position="45"/>
    </location>
</feature>
<evidence type="ECO:0000256" key="1">
    <source>
        <dbReference type="SAM" id="Phobius"/>
    </source>
</evidence>
<reference evidence="2" key="2">
    <citation type="submission" date="2025-08" db="UniProtKB">
        <authorList>
            <consortium name="RefSeq"/>
        </authorList>
    </citation>
    <scope>IDENTIFICATION</scope>
</reference>
<dbReference type="AlphaFoldDB" id="A0AAJ8BX11"/>
<keyword evidence="1" id="KW-1133">Transmembrane helix</keyword>